<dbReference type="Pfam" id="PF16494">
    <property type="entry name" value="Na_Ca_ex_C"/>
    <property type="match status" value="1"/>
</dbReference>
<feature type="transmembrane region" description="Helical" evidence="20">
    <location>
        <begin position="231"/>
        <end position="251"/>
    </location>
</feature>
<keyword evidence="7 20" id="KW-0812">Transmembrane</keyword>
<dbReference type="PANTHER" id="PTHR11878">
    <property type="entry name" value="SODIUM/CALCIUM EXCHANGER"/>
    <property type="match status" value="1"/>
</dbReference>
<dbReference type="Proteomes" id="UP000515126">
    <property type="component" value="Chromosome 12"/>
</dbReference>
<evidence type="ECO:0000256" key="15">
    <source>
        <dbReference type="ARBA" id="ARBA00023065"/>
    </source>
</evidence>
<feature type="transmembrane region" description="Helical" evidence="20">
    <location>
        <begin position="202"/>
        <end position="225"/>
    </location>
</feature>
<keyword evidence="16 20" id="KW-0472">Membrane</keyword>
<dbReference type="GeneID" id="110306723"/>
<dbReference type="PRINTS" id="PR01259">
    <property type="entry name" value="NACAEXCHNGR"/>
</dbReference>
<keyword evidence="10" id="KW-0677">Repeat</keyword>
<evidence type="ECO:0000256" key="16">
    <source>
        <dbReference type="ARBA" id="ARBA00023136"/>
    </source>
</evidence>
<comment type="subcellular location">
    <subcellularLocation>
        <location evidence="1">Cell membrane</location>
        <topology evidence="1">Multi-pass membrane protein</topology>
    </subcellularLocation>
</comment>
<dbReference type="Gene3D" id="2.60.40.2030">
    <property type="match status" value="2"/>
</dbReference>
<keyword evidence="18" id="KW-0739">Sodium transport</keyword>
<evidence type="ECO:0000256" key="5">
    <source>
        <dbReference type="ARBA" id="ARBA00022475"/>
    </source>
</evidence>
<evidence type="ECO:0000256" key="2">
    <source>
        <dbReference type="ARBA" id="ARBA00007489"/>
    </source>
</evidence>
<dbReference type="InterPro" id="IPR003644">
    <property type="entry name" value="Calx_beta"/>
</dbReference>
<dbReference type="InterPro" id="IPR038081">
    <property type="entry name" value="CalX-like_sf"/>
</dbReference>
<evidence type="ECO:0000256" key="9">
    <source>
        <dbReference type="ARBA" id="ARBA00022729"/>
    </source>
</evidence>
<dbReference type="SMART" id="SM00237">
    <property type="entry name" value="Calx_beta"/>
    <property type="match status" value="2"/>
</dbReference>
<name>A0A6P7RXD3_MUSCR</name>
<reference evidence="23" key="1">
    <citation type="submission" date="2025-08" db="UniProtKB">
        <authorList>
            <consortium name="RefSeq"/>
        </authorList>
    </citation>
    <scope>IDENTIFICATION</scope>
</reference>
<comment type="catalytic activity">
    <reaction evidence="19">
        <text>Ca(2+)(in) + 3 Na(+)(out) = Ca(2+)(out) + 3 Na(+)(in)</text>
        <dbReference type="Rhea" id="RHEA:69955"/>
        <dbReference type="ChEBI" id="CHEBI:29101"/>
        <dbReference type="ChEBI" id="CHEBI:29108"/>
    </reaction>
</comment>
<evidence type="ECO:0000256" key="18">
    <source>
        <dbReference type="ARBA" id="ARBA00023201"/>
    </source>
</evidence>
<dbReference type="CTD" id="6547"/>
<dbReference type="InterPro" id="IPR032452">
    <property type="entry name" value="Na_Ca_Ex_C-exten"/>
</dbReference>
<keyword evidence="3" id="KW-0813">Transport</keyword>
<dbReference type="GO" id="GO:0005516">
    <property type="term" value="F:calmodulin binding"/>
    <property type="evidence" value="ECO:0007669"/>
    <property type="project" value="UniProtKB-KW"/>
</dbReference>
<keyword evidence="22" id="KW-1185">Reference proteome</keyword>
<dbReference type="InterPro" id="IPR004836">
    <property type="entry name" value="Na_Ca_Ex"/>
</dbReference>
<evidence type="ECO:0000256" key="17">
    <source>
        <dbReference type="ARBA" id="ARBA00023180"/>
    </source>
</evidence>
<dbReference type="GO" id="GO:0046872">
    <property type="term" value="F:metal ion binding"/>
    <property type="evidence" value="ECO:0007669"/>
    <property type="project" value="UniProtKB-KW"/>
</dbReference>
<dbReference type="GO" id="GO:0042383">
    <property type="term" value="C:sarcolemma"/>
    <property type="evidence" value="ECO:0007669"/>
    <property type="project" value="TreeGrafter"/>
</dbReference>
<evidence type="ECO:0000256" key="7">
    <source>
        <dbReference type="ARBA" id="ARBA00022692"/>
    </source>
</evidence>
<evidence type="ECO:0000313" key="23">
    <source>
        <dbReference type="RefSeq" id="XP_029340776.1"/>
    </source>
</evidence>
<dbReference type="GO" id="GO:0098703">
    <property type="term" value="P:calcium ion import across plasma membrane"/>
    <property type="evidence" value="ECO:0007669"/>
    <property type="project" value="TreeGrafter"/>
</dbReference>
<evidence type="ECO:0000256" key="13">
    <source>
        <dbReference type="ARBA" id="ARBA00022989"/>
    </source>
</evidence>
<evidence type="ECO:0000313" key="22">
    <source>
        <dbReference type="Proteomes" id="UP000515126"/>
    </source>
</evidence>
<feature type="transmembrane region" description="Helical" evidence="20">
    <location>
        <begin position="77"/>
        <end position="95"/>
    </location>
</feature>
<keyword evidence="13 20" id="KW-1133">Transmembrane helix</keyword>
<evidence type="ECO:0000256" key="1">
    <source>
        <dbReference type="ARBA" id="ARBA00004651"/>
    </source>
</evidence>
<feature type="transmembrane region" description="Helical" evidence="20">
    <location>
        <begin position="816"/>
        <end position="836"/>
    </location>
</feature>
<evidence type="ECO:0000256" key="3">
    <source>
        <dbReference type="ARBA" id="ARBA00022448"/>
    </source>
</evidence>
<dbReference type="Pfam" id="PF03160">
    <property type="entry name" value="Calx-beta"/>
    <property type="match status" value="1"/>
</dbReference>
<dbReference type="Pfam" id="PF01699">
    <property type="entry name" value="Na_Ca_ex"/>
    <property type="match status" value="2"/>
</dbReference>
<keyword evidence="14" id="KW-0915">Sodium</keyword>
<dbReference type="GO" id="GO:0005432">
    <property type="term" value="F:calcium:sodium antiporter activity"/>
    <property type="evidence" value="ECO:0007669"/>
    <property type="project" value="InterPro"/>
</dbReference>
<evidence type="ECO:0000259" key="21">
    <source>
        <dbReference type="SMART" id="SM00237"/>
    </source>
</evidence>
<proteinExistence type="inferred from homology"/>
<keyword evidence="11" id="KW-0106">Calcium</keyword>
<sequence>MAWLRLQPLTSAFLHFGLVTFVLFLNGLRAEAGDSGDVPSAGQNNESCSGSSDCKEGVILPIWYPENPSLGDKIARVIVYFVALIYMFLGVSIIADRFMASIEVITSQEREVTIKKPNGETSTTTIRVWNETVSNLTLMALGSSAPEILLSLIEVCGHGFIAGDLGPSTIVGSAAFNMFIIIGICVYVIPDGETRKIKHLRVFFVTAAWSIFAYIWLYMILAVFSPGVVQVWEGLLTLFFFPVCVLLAWVADKRLLFYKYMHKKYRTDKHRGIIIETEGDHPKGIEMDGKMMNSHFLDGNFIPLEGKEVDESRREMIRILKDLKQKHPEKDLDQLVEMANYYALSHQQKSRAFYRIQATRMMTGAGNILKKHAAEQAKKTSSMSEVHTDEPEDFASKVFFDPCSYQCLENCGAVLLTVVRKGGDISKTMYVDYKTEDGSANAGADYEFTEGTVVLKPGETQKEFSVGIIDDDIFEEDEHFFVRLSNVRVEEEQLEEGMLPAILNSLPLPRAVLASPCVATVTILDDDHAGIFTFECDTIHVSESIGVMEVKVLRTSGARGTVIVPFRTVEGTAKGGGEDFEDTYGELEFKNDETVKTIRVKIVDEEEYERQENFFIALGEPKWMERGISEVTDRKLTVEEEEAKRIAEMGKPVLGEHPKLEVIIEESYEFKSTVDKLIKKTNLALVVGTHSWRDQFMEAITVSAEYCHGWACFVVSILIIGMLTAIIGDLASHFGCTIGLKDSVTAVVFVAFGTSVPDTFASKAAALQDVYADASIGNVTGSNAVNVFLGIGLAWSVAAIYWAMQGQEFHVSAGTLAFSVTLFTIFAFVCLSVLLYRRRPHLGGELGGPRGCKLATTWLFVSLWLLYILFATLEAYCYIKGF</sequence>
<feature type="transmembrane region" description="Helical" evidence="20">
    <location>
        <begin position="706"/>
        <end position="727"/>
    </location>
</feature>
<keyword evidence="5" id="KW-1003">Cell membrane</keyword>
<dbReference type="GO" id="GO:0007154">
    <property type="term" value="P:cell communication"/>
    <property type="evidence" value="ECO:0007669"/>
    <property type="project" value="InterPro"/>
</dbReference>
<evidence type="ECO:0000256" key="14">
    <source>
        <dbReference type="ARBA" id="ARBA00023053"/>
    </source>
</evidence>
<protein>
    <submittedName>
        <fullName evidence="23">Sodium/calcium exchanger 3 isoform X2</fullName>
    </submittedName>
</protein>
<keyword evidence="4" id="KW-0050">Antiport</keyword>
<gene>
    <name evidence="23" type="primary">Slc8a3</name>
</gene>
<feature type="domain" description="Calx-beta" evidence="21">
    <location>
        <begin position="519"/>
        <end position="619"/>
    </location>
</feature>
<dbReference type="SUPFAM" id="SSF141072">
    <property type="entry name" value="CalX-like"/>
    <property type="match status" value="2"/>
</dbReference>
<dbReference type="InterPro" id="IPR051171">
    <property type="entry name" value="CaCA"/>
</dbReference>
<feature type="domain" description="Calx-beta" evidence="21">
    <location>
        <begin position="385"/>
        <end position="485"/>
    </location>
</feature>
<dbReference type="GO" id="GO:0098794">
    <property type="term" value="C:postsynapse"/>
    <property type="evidence" value="ECO:0007669"/>
    <property type="project" value="TreeGrafter"/>
</dbReference>
<evidence type="ECO:0000256" key="19">
    <source>
        <dbReference type="ARBA" id="ARBA00033667"/>
    </source>
</evidence>
<accession>A0A6P7RXD3</accession>
<evidence type="ECO:0000256" key="11">
    <source>
        <dbReference type="ARBA" id="ARBA00022837"/>
    </source>
</evidence>
<dbReference type="RefSeq" id="XP_029340776.1">
    <property type="nucleotide sequence ID" value="XM_029484916.1"/>
</dbReference>
<organism evidence="22 23">
    <name type="scientific">Mus caroli</name>
    <name type="common">Ryukyu mouse</name>
    <name type="synonym">Ricefield mouse</name>
    <dbReference type="NCBI Taxonomy" id="10089"/>
    <lineage>
        <taxon>Eukaryota</taxon>
        <taxon>Metazoa</taxon>
        <taxon>Chordata</taxon>
        <taxon>Craniata</taxon>
        <taxon>Vertebrata</taxon>
        <taxon>Euteleostomi</taxon>
        <taxon>Mammalia</taxon>
        <taxon>Eutheria</taxon>
        <taxon>Euarchontoglires</taxon>
        <taxon>Glires</taxon>
        <taxon>Rodentia</taxon>
        <taxon>Myomorpha</taxon>
        <taxon>Muroidea</taxon>
        <taxon>Muridae</taxon>
        <taxon>Murinae</taxon>
        <taxon>Mus</taxon>
        <taxon>Mus</taxon>
    </lineage>
</organism>
<dbReference type="NCBIfam" id="TIGR00845">
    <property type="entry name" value="caca"/>
    <property type="match status" value="1"/>
</dbReference>
<keyword evidence="17" id="KW-0325">Glycoprotein</keyword>
<dbReference type="GO" id="GO:0006874">
    <property type="term" value="P:intracellular calcium ion homeostasis"/>
    <property type="evidence" value="ECO:0007669"/>
    <property type="project" value="UniProtKB-ARBA"/>
</dbReference>
<comment type="similarity">
    <text evidence="2">Belongs to the Ca(2+):cation antiporter (CaCA) (TC 2.A.19) family. SLC8 subfamily.</text>
</comment>
<keyword evidence="15" id="KW-0406">Ion transport</keyword>
<feature type="transmembrane region" description="Helical" evidence="20">
    <location>
        <begin position="170"/>
        <end position="190"/>
    </location>
</feature>
<dbReference type="FunFam" id="2.60.40.2030:FF:000002">
    <property type="entry name" value="sodium/calcium exchanger 3 isoform X1"/>
    <property type="match status" value="1"/>
</dbReference>
<dbReference type="FunFam" id="2.60.40.2030:FF:000001">
    <property type="entry name" value="sodium/calcium exchanger 1 isoform X1"/>
    <property type="match status" value="1"/>
</dbReference>
<evidence type="ECO:0000256" key="12">
    <source>
        <dbReference type="ARBA" id="ARBA00022860"/>
    </source>
</evidence>
<dbReference type="AlphaFoldDB" id="A0A6P7RXD3"/>
<dbReference type="InterPro" id="IPR004837">
    <property type="entry name" value="NaCa_Exmemb"/>
</dbReference>
<dbReference type="FunFam" id="1.20.1420.30:FF:000001">
    <property type="entry name" value="sodium/calcium exchanger 1 isoform X1"/>
    <property type="match status" value="1"/>
</dbReference>
<evidence type="ECO:0000256" key="8">
    <source>
        <dbReference type="ARBA" id="ARBA00022723"/>
    </source>
</evidence>
<keyword evidence="8" id="KW-0479">Metal-binding</keyword>
<keyword evidence="9" id="KW-0732">Signal</keyword>
<dbReference type="GO" id="GO:0060291">
    <property type="term" value="P:long-term synaptic potentiation"/>
    <property type="evidence" value="ECO:0007669"/>
    <property type="project" value="UniProtKB-ARBA"/>
</dbReference>
<dbReference type="InterPro" id="IPR044880">
    <property type="entry name" value="NCX_ion-bd_dom_sf"/>
</dbReference>
<feature type="transmembrane region" description="Helical" evidence="20">
    <location>
        <begin position="784"/>
        <end position="804"/>
    </location>
</feature>
<evidence type="ECO:0000256" key="10">
    <source>
        <dbReference type="ARBA" id="ARBA00022737"/>
    </source>
</evidence>
<evidence type="ECO:0000256" key="4">
    <source>
        <dbReference type="ARBA" id="ARBA00022449"/>
    </source>
</evidence>
<dbReference type="PANTHER" id="PTHR11878:SF7">
    <property type="entry name" value="SODIUM_CALCIUM EXCHANGER 3"/>
    <property type="match status" value="1"/>
</dbReference>
<dbReference type="Gene3D" id="1.20.1420.30">
    <property type="entry name" value="NCX, central ion-binding region"/>
    <property type="match status" value="2"/>
</dbReference>
<keyword evidence="12" id="KW-0112">Calmodulin-binding</keyword>
<keyword evidence="6" id="KW-0109">Calcium transport</keyword>
<feature type="transmembrane region" description="Helical" evidence="20">
    <location>
        <begin position="856"/>
        <end position="879"/>
    </location>
</feature>
<feature type="transmembrane region" description="Helical" evidence="20">
    <location>
        <begin position="6"/>
        <end position="25"/>
    </location>
</feature>
<evidence type="ECO:0000256" key="6">
    <source>
        <dbReference type="ARBA" id="ARBA00022568"/>
    </source>
</evidence>
<dbReference type="GO" id="GO:0030424">
    <property type="term" value="C:axon"/>
    <property type="evidence" value="ECO:0007669"/>
    <property type="project" value="TreeGrafter"/>
</dbReference>
<evidence type="ECO:0000256" key="20">
    <source>
        <dbReference type="SAM" id="Phobius"/>
    </source>
</evidence>